<evidence type="ECO:0000313" key="9">
    <source>
        <dbReference type="Proteomes" id="UP000614334"/>
    </source>
</evidence>
<dbReference type="InterPro" id="IPR027417">
    <property type="entry name" value="P-loop_NTPase"/>
</dbReference>
<evidence type="ECO:0000256" key="4">
    <source>
        <dbReference type="ARBA" id="ARBA00022840"/>
    </source>
</evidence>
<keyword evidence="3" id="KW-0472">Membrane</keyword>
<dbReference type="SUPFAM" id="SSF52540">
    <property type="entry name" value="P-loop containing nucleoside triphosphate hydrolases"/>
    <property type="match status" value="1"/>
</dbReference>
<comment type="subcellular location">
    <subcellularLocation>
        <location evidence="1">Mitochondrion outer membrane</location>
        <topology evidence="1">Single-pass membrane protein</topology>
    </subcellularLocation>
</comment>
<dbReference type="PANTHER" id="PTHR45644">
    <property type="entry name" value="AAA ATPASE, PUTATIVE (AFU_ORTHOLOGUE AFUA_2G12920)-RELATED-RELATED"/>
    <property type="match status" value="1"/>
</dbReference>
<keyword evidence="2" id="KW-0547">Nucleotide-binding</keyword>
<feature type="compositionally biased region" description="Basic and acidic residues" evidence="6">
    <location>
        <begin position="146"/>
        <end position="167"/>
    </location>
</feature>
<gene>
    <name evidence="8" type="ORF">RHS01_08290</name>
</gene>
<feature type="region of interest" description="Disordered" evidence="6">
    <location>
        <begin position="859"/>
        <end position="884"/>
    </location>
</feature>
<feature type="region of interest" description="Disordered" evidence="6">
    <location>
        <begin position="772"/>
        <end position="797"/>
    </location>
</feature>
<feature type="compositionally biased region" description="Basic and acidic residues" evidence="6">
    <location>
        <begin position="275"/>
        <end position="284"/>
    </location>
</feature>
<dbReference type="InterPro" id="IPR003593">
    <property type="entry name" value="AAA+_ATPase"/>
</dbReference>
<dbReference type="InterPro" id="IPR051701">
    <property type="entry name" value="Mito_OM_Translocase_MSP1"/>
</dbReference>
<dbReference type="InterPro" id="IPR003960">
    <property type="entry name" value="ATPase_AAA_CS"/>
</dbReference>
<keyword evidence="3" id="KW-1000">Mitochondrion outer membrane</keyword>
<feature type="domain" description="AAA+ ATPase" evidence="7">
    <location>
        <begin position="572"/>
        <end position="709"/>
    </location>
</feature>
<evidence type="ECO:0000256" key="2">
    <source>
        <dbReference type="ARBA" id="ARBA00022741"/>
    </source>
</evidence>
<sequence>MEEHEESSESLAPIYTKDGQWKSTRANIVAQRSIALIPSPTTYKETPYSTLETLLTQSTLITQATAVANRRCAYPTIADLQLVRWPASRVRIARPNGLALVLYCPLEGGEYVIDATVHELAQRSGATVTTIDLAQLINEQPRSFWEDASKSSQDKESNSDSKSKPESANDTGYFKMHEPITSNRICDLVDMAIREPSGDPTVGDTSEKHRRIVYVRDFGFLATFAPECYKRIVKDSQDQVDGDTGSTELGKTSITVILGASPLLVKDGLFQKSDPRTLTRRDSSPDLMSLLTSRRSKPETKPESETPGSWGKERTQIRHARNDYVGVSAEKGRGRSSRSKCIPACIVVPKKRNLEQERFSREKRRLKLNELQVRMALLASGGELESLTDVVESRFKEQLIECDVIQQVADRALSFALSLPSNSSSSAHPTISWEAYCDAWKRQEERDRERAQWMESSVLMENKSSDDSNEDDGESSSSSSDSSSNSGDYIPTSNRSKDKKDTTDPVVERVKNEGMDSYERQMLDCLIRPDDLQSGFDAVHLPDSTIETIRTVVSLQLVCPEAFQTGILKQYNMSGALLFGPPGTGKTLLAKAIAKESGARMLSVKPSDILERCVGEEEKKVQALFKLARRLKPCVIFIDEVDALFGARMSARNDNSSRWRTDMLTQFTQEMDGMLSSDVIVIGATNRPFDLDDAIIRRLPCRILVDLPDTNARQAILKILLLNENLGSDVNLAELASQTPHFSGSDLKHLCVMAAFESAKELAKISWIDEKGKKGKKPGSAVSALGNLSPATSESGIEEVDAPIASTAATANDAESRLADVPQTRTISKRHLAHALGQVRASTSEMQSSLTELRRWNEQFGSGSRSSRTNGVAVPGPALSGPGQTWINGTGINTHGMGTSVMDGPGTYGSGAYGSGSYGSEMRVHGMNGSTGHVVDVNYVPPPRGTYLRSLGIDLDAK</sequence>
<dbReference type="PANTHER" id="PTHR45644:SF56">
    <property type="entry name" value="AAA ATPASE, PUTATIVE (AFU_ORTHOLOGUE AFUA_2G12920)-RELATED"/>
    <property type="match status" value="1"/>
</dbReference>
<dbReference type="Pfam" id="PF17862">
    <property type="entry name" value="AAA_lid_3"/>
    <property type="match status" value="1"/>
</dbReference>
<accession>A0A8H7I982</accession>
<protein>
    <submittedName>
        <fullName evidence="8">AAA protein</fullName>
    </submittedName>
</protein>
<dbReference type="GO" id="GO:0016887">
    <property type="term" value="F:ATP hydrolysis activity"/>
    <property type="evidence" value="ECO:0007669"/>
    <property type="project" value="InterPro"/>
</dbReference>
<evidence type="ECO:0000256" key="5">
    <source>
        <dbReference type="ARBA" id="ARBA00023128"/>
    </source>
</evidence>
<proteinExistence type="predicted"/>
<dbReference type="Gene3D" id="1.10.8.60">
    <property type="match status" value="1"/>
</dbReference>
<dbReference type="InterPro" id="IPR041569">
    <property type="entry name" value="AAA_lid_3"/>
</dbReference>
<dbReference type="Proteomes" id="UP000614334">
    <property type="component" value="Unassembled WGS sequence"/>
</dbReference>
<keyword evidence="4" id="KW-0067">ATP-binding</keyword>
<evidence type="ECO:0000256" key="6">
    <source>
        <dbReference type="SAM" id="MobiDB-lite"/>
    </source>
</evidence>
<evidence type="ECO:0000313" key="8">
    <source>
        <dbReference type="EMBL" id="KAF8751879.1"/>
    </source>
</evidence>
<reference evidence="8" key="1">
    <citation type="submission" date="2020-09" db="EMBL/GenBank/DDBJ databases">
        <title>Comparative genome analyses of four rice-infecting Rhizoctonia solani isolates reveal extensive enrichment of homogalacturonan modification genes.</title>
        <authorList>
            <person name="Lee D.-Y."/>
            <person name="Jeon J."/>
            <person name="Kim K.-T."/>
            <person name="Cheong K."/>
            <person name="Song H."/>
            <person name="Choi G."/>
            <person name="Ko J."/>
            <person name="Opiyo S.O."/>
            <person name="Zuo S."/>
            <person name="Madhav S."/>
            <person name="Lee Y.-H."/>
            <person name="Wang G.-L."/>
        </authorList>
    </citation>
    <scope>NUCLEOTIDE SEQUENCE</scope>
    <source>
        <strain evidence="8">AG1-IA B2</strain>
    </source>
</reference>
<keyword evidence="5" id="KW-0496">Mitochondrion</keyword>
<feature type="region of interest" description="Disordered" evidence="6">
    <location>
        <begin position="275"/>
        <end position="316"/>
    </location>
</feature>
<feature type="compositionally biased region" description="Low complexity" evidence="6">
    <location>
        <begin position="475"/>
        <end position="488"/>
    </location>
</feature>
<name>A0A8H7I982_9AGAM</name>
<dbReference type="SMART" id="SM00382">
    <property type="entry name" value="AAA"/>
    <property type="match status" value="1"/>
</dbReference>
<dbReference type="GO" id="GO:0005741">
    <property type="term" value="C:mitochondrial outer membrane"/>
    <property type="evidence" value="ECO:0007669"/>
    <property type="project" value="UniProtKB-SubCell"/>
</dbReference>
<dbReference type="GO" id="GO:0005524">
    <property type="term" value="F:ATP binding"/>
    <property type="evidence" value="ECO:0007669"/>
    <property type="project" value="UniProtKB-KW"/>
</dbReference>
<comment type="caution">
    <text evidence="8">The sequence shown here is derived from an EMBL/GenBank/DDBJ whole genome shotgun (WGS) entry which is preliminary data.</text>
</comment>
<feature type="region of interest" description="Disordered" evidence="6">
    <location>
        <begin position="146"/>
        <end position="174"/>
    </location>
</feature>
<feature type="region of interest" description="Disordered" evidence="6">
    <location>
        <begin position="460"/>
        <end position="514"/>
    </location>
</feature>
<evidence type="ECO:0000256" key="1">
    <source>
        <dbReference type="ARBA" id="ARBA00004572"/>
    </source>
</evidence>
<dbReference type="AlphaFoldDB" id="A0A8H7I982"/>
<feature type="compositionally biased region" description="Polar residues" evidence="6">
    <location>
        <begin position="859"/>
        <end position="870"/>
    </location>
</feature>
<dbReference type="InterPro" id="IPR003959">
    <property type="entry name" value="ATPase_AAA_core"/>
</dbReference>
<evidence type="ECO:0000259" key="7">
    <source>
        <dbReference type="SMART" id="SM00382"/>
    </source>
</evidence>
<dbReference type="Gene3D" id="3.40.50.300">
    <property type="entry name" value="P-loop containing nucleotide triphosphate hydrolases"/>
    <property type="match status" value="1"/>
</dbReference>
<evidence type="ECO:0000256" key="3">
    <source>
        <dbReference type="ARBA" id="ARBA00022787"/>
    </source>
</evidence>
<feature type="compositionally biased region" description="Basic and acidic residues" evidence="6">
    <location>
        <begin position="495"/>
        <end position="514"/>
    </location>
</feature>
<dbReference type="PROSITE" id="PS00674">
    <property type="entry name" value="AAA"/>
    <property type="match status" value="1"/>
</dbReference>
<dbReference type="Pfam" id="PF00004">
    <property type="entry name" value="AAA"/>
    <property type="match status" value="1"/>
</dbReference>
<dbReference type="EMBL" id="JACYCF010000017">
    <property type="protein sequence ID" value="KAF8751879.1"/>
    <property type="molecule type" value="Genomic_DNA"/>
</dbReference>
<organism evidence="8 9">
    <name type="scientific">Rhizoctonia solani</name>
    <dbReference type="NCBI Taxonomy" id="456999"/>
    <lineage>
        <taxon>Eukaryota</taxon>
        <taxon>Fungi</taxon>
        <taxon>Dikarya</taxon>
        <taxon>Basidiomycota</taxon>
        <taxon>Agaricomycotina</taxon>
        <taxon>Agaricomycetes</taxon>
        <taxon>Cantharellales</taxon>
        <taxon>Ceratobasidiaceae</taxon>
        <taxon>Rhizoctonia</taxon>
    </lineage>
</organism>